<name>A0A2M3ZU06_9DIPT</name>
<sequence>MMQLQVSSVRDGGCSALVRVHPLLLLLLLLMPPLPTEPFNRKAMSSPPLAASSYAPGAKFFNQTTTRVSVASLSVSVSLSTLTATAVHKPPSAATVC</sequence>
<dbReference type="EMBL" id="GGFM01011303">
    <property type="protein sequence ID" value="MBW32054.1"/>
    <property type="molecule type" value="Transcribed_RNA"/>
</dbReference>
<reference evidence="2" key="1">
    <citation type="submission" date="2018-01" db="EMBL/GenBank/DDBJ databases">
        <title>An insight into the sialome of Amazonian anophelines.</title>
        <authorList>
            <person name="Ribeiro J.M."/>
            <person name="Scarpassa V."/>
            <person name="Calvo E."/>
        </authorList>
    </citation>
    <scope>NUCLEOTIDE SEQUENCE</scope>
    <source>
        <tissue evidence="2">Salivary glands</tissue>
    </source>
</reference>
<organism evidence="2">
    <name type="scientific">Anopheles braziliensis</name>
    <dbReference type="NCBI Taxonomy" id="58242"/>
    <lineage>
        <taxon>Eukaryota</taxon>
        <taxon>Metazoa</taxon>
        <taxon>Ecdysozoa</taxon>
        <taxon>Arthropoda</taxon>
        <taxon>Hexapoda</taxon>
        <taxon>Insecta</taxon>
        <taxon>Pterygota</taxon>
        <taxon>Neoptera</taxon>
        <taxon>Endopterygota</taxon>
        <taxon>Diptera</taxon>
        <taxon>Nematocera</taxon>
        <taxon>Culicoidea</taxon>
        <taxon>Culicidae</taxon>
        <taxon>Anophelinae</taxon>
        <taxon>Anopheles</taxon>
    </lineage>
</organism>
<keyword evidence="1" id="KW-0732">Signal</keyword>
<dbReference type="AlphaFoldDB" id="A0A2M3ZU06"/>
<protein>
    <submittedName>
        <fullName evidence="2">Putative secreted peptide</fullName>
    </submittedName>
</protein>
<proteinExistence type="predicted"/>
<feature type="chain" id="PRO_5014831039" evidence="1">
    <location>
        <begin position="39"/>
        <end position="97"/>
    </location>
</feature>
<feature type="signal peptide" evidence="1">
    <location>
        <begin position="1"/>
        <end position="38"/>
    </location>
</feature>
<evidence type="ECO:0000313" key="2">
    <source>
        <dbReference type="EMBL" id="MBW32054.1"/>
    </source>
</evidence>
<evidence type="ECO:0000256" key="1">
    <source>
        <dbReference type="SAM" id="SignalP"/>
    </source>
</evidence>
<accession>A0A2M3ZU06</accession>